<evidence type="ECO:0000256" key="1">
    <source>
        <dbReference type="SAM" id="Phobius"/>
    </source>
</evidence>
<keyword evidence="1" id="KW-0472">Membrane</keyword>
<evidence type="ECO:0000313" key="3">
    <source>
        <dbReference type="Proteomes" id="UP001199070"/>
    </source>
</evidence>
<keyword evidence="2" id="KW-0449">Lipoprotein</keyword>
<keyword evidence="1" id="KW-1133">Transmembrane helix</keyword>
<dbReference type="Proteomes" id="UP001199070">
    <property type="component" value="Unassembled WGS sequence"/>
</dbReference>
<proteinExistence type="predicted"/>
<comment type="caution">
    <text evidence="2">The sequence shown here is derived from an EMBL/GenBank/DDBJ whole genome shotgun (WGS) entry which is preliminary data.</text>
</comment>
<evidence type="ECO:0000313" key="2">
    <source>
        <dbReference type="EMBL" id="MCA8380745.1"/>
    </source>
</evidence>
<keyword evidence="1" id="KW-0812">Transmembrane</keyword>
<name>A0AAW4TJM7_9BURK</name>
<accession>A0AAW4TJM7</accession>
<dbReference type="AlphaFoldDB" id="A0AAW4TJM7"/>
<reference evidence="2" key="1">
    <citation type="submission" date="2023-08" db="EMBL/GenBank/DDBJ databases">
        <title>A collection of bacterial strains from the Burkholderia cepacia Research Laboratory and Repository.</title>
        <authorList>
            <person name="Lipuma J."/>
            <person name="Spilker T."/>
        </authorList>
    </citation>
    <scope>NUCLEOTIDE SEQUENCE</scope>
    <source>
        <strain evidence="2">AU0862</strain>
    </source>
</reference>
<dbReference type="PANTHER" id="PTHR37625:SF4">
    <property type="entry name" value="OUTER MEMBRANE LIPOPROTEIN"/>
    <property type="match status" value="1"/>
</dbReference>
<protein>
    <submittedName>
        <fullName evidence="2">Type VI secretion system lipoprotein TssJ</fullName>
    </submittedName>
</protein>
<dbReference type="PANTHER" id="PTHR37625">
    <property type="entry name" value="OUTER MEMBRANE LIPOPROTEIN-RELATED"/>
    <property type="match status" value="1"/>
</dbReference>
<feature type="transmembrane region" description="Helical" evidence="1">
    <location>
        <begin position="21"/>
        <end position="43"/>
    </location>
</feature>
<dbReference type="InterPro" id="IPR038706">
    <property type="entry name" value="Type_VI_SciN-like_sf"/>
</dbReference>
<gene>
    <name evidence="2" type="primary">tssJ</name>
    <name evidence="2" type="ORF">LGN22_17870</name>
</gene>
<dbReference type="EMBL" id="JAIZTC010000004">
    <property type="protein sequence ID" value="MCA8380745.1"/>
    <property type="molecule type" value="Genomic_DNA"/>
</dbReference>
<dbReference type="Pfam" id="PF12790">
    <property type="entry name" value="T6SS-SciN"/>
    <property type="match status" value="1"/>
</dbReference>
<sequence>MHDQDGRLAVTPRAHPMMRSIRLAAAIAMTVALLSGCGIWQSMKETTAGMTRAIFVTKVKQMNLVVESRAALNESEQGQSLPVVMRVYQLKDAHIFENAAYVSLLDDHRALLKTDLLGSIETTLVPGATVTLSAPMAADAQVVGVAGFFRDQRDAEWQLVIPKSQWKKTDPVKLVVTSNRMELAP</sequence>
<dbReference type="Gene3D" id="2.60.40.4150">
    <property type="entry name" value="Type VI secretion system, lipoprotein SciN"/>
    <property type="match status" value="1"/>
</dbReference>
<dbReference type="NCBIfam" id="TIGR03352">
    <property type="entry name" value="VI_chp_3"/>
    <property type="match status" value="1"/>
</dbReference>
<dbReference type="InterPro" id="IPR017734">
    <property type="entry name" value="T6SS_SciN"/>
</dbReference>
<organism evidence="2 3">
    <name type="scientific">Burkholderia cenocepacia</name>
    <dbReference type="NCBI Taxonomy" id="95486"/>
    <lineage>
        <taxon>Bacteria</taxon>
        <taxon>Pseudomonadati</taxon>
        <taxon>Pseudomonadota</taxon>
        <taxon>Betaproteobacteria</taxon>
        <taxon>Burkholderiales</taxon>
        <taxon>Burkholderiaceae</taxon>
        <taxon>Burkholderia</taxon>
        <taxon>Burkholderia cepacia complex</taxon>
    </lineage>
</organism>
<dbReference type="RefSeq" id="WP_226134244.1">
    <property type="nucleotide sequence ID" value="NZ_JAIZTC010000004.1"/>
</dbReference>